<dbReference type="RefSeq" id="WP_168215715.1">
    <property type="nucleotide sequence ID" value="NZ_CP042914.1"/>
</dbReference>
<dbReference type="SMART" id="SM00228">
    <property type="entry name" value="PDZ"/>
    <property type="match status" value="1"/>
</dbReference>
<dbReference type="Gene3D" id="2.30.42.10">
    <property type="match status" value="1"/>
</dbReference>
<feature type="region of interest" description="Disordered" evidence="2">
    <location>
        <begin position="287"/>
        <end position="311"/>
    </location>
</feature>
<evidence type="ECO:0000259" key="3">
    <source>
        <dbReference type="PROSITE" id="PS50106"/>
    </source>
</evidence>
<proteinExistence type="inferred from homology"/>
<dbReference type="SUPFAM" id="SSF50494">
    <property type="entry name" value="Trypsin-like serine proteases"/>
    <property type="match status" value="2"/>
</dbReference>
<dbReference type="Pfam" id="PF13365">
    <property type="entry name" value="Trypsin_2"/>
    <property type="match status" value="1"/>
</dbReference>
<dbReference type="KEGG" id="rul:UC8_37830"/>
<gene>
    <name evidence="4" type="primary">mucD_2</name>
    <name evidence="4" type="ORF">UC8_37830</name>
</gene>
<evidence type="ECO:0000313" key="5">
    <source>
        <dbReference type="Proteomes" id="UP000325286"/>
    </source>
</evidence>
<dbReference type="InterPro" id="IPR036034">
    <property type="entry name" value="PDZ_sf"/>
</dbReference>
<dbReference type="InterPro" id="IPR043504">
    <property type="entry name" value="Peptidase_S1_PA_chymotrypsin"/>
</dbReference>
<dbReference type="Gene3D" id="2.40.10.10">
    <property type="entry name" value="Trypsin-like serine proteases"/>
    <property type="match status" value="2"/>
</dbReference>
<dbReference type="EC" id="3.4.21.107" evidence="4"/>
<dbReference type="Pfam" id="PF13180">
    <property type="entry name" value="PDZ_2"/>
    <property type="match status" value="1"/>
</dbReference>
<reference evidence="4 5" key="1">
    <citation type="submission" date="2019-08" db="EMBL/GenBank/DDBJ databases">
        <title>Deep-cultivation of Planctomycetes and their phenomic and genomic characterization uncovers novel biology.</title>
        <authorList>
            <person name="Wiegand S."/>
            <person name="Jogler M."/>
            <person name="Boedeker C."/>
            <person name="Pinto D."/>
            <person name="Vollmers J."/>
            <person name="Rivas-Marin E."/>
            <person name="Kohn T."/>
            <person name="Peeters S.H."/>
            <person name="Heuer A."/>
            <person name="Rast P."/>
            <person name="Oberbeckmann S."/>
            <person name="Bunk B."/>
            <person name="Jeske O."/>
            <person name="Meyerdierks A."/>
            <person name="Storesund J.E."/>
            <person name="Kallscheuer N."/>
            <person name="Luecker S."/>
            <person name="Lage O.M."/>
            <person name="Pohl T."/>
            <person name="Merkel B.J."/>
            <person name="Hornburger P."/>
            <person name="Mueller R.-W."/>
            <person name="Bruemmer F."/>
            <person name="Labrenz M."/>
            <person name="Spormann A.M."/>
            <person name="Op den Camp H."/>
            <person name="Overmann J."/>
            <person name="Amann R."/>
            <person name="Jetten M.S.M."/>
            <person name="Mascher T."/>
            <person name="Medema M.H."/>
            <person name="Devos D.P."/>
            <person name="Kaster A.-K."/>
            <person name="Ovreas L."/>
            <person name="Rohde M."/>
            <person name="Galperin M.Y."/>
            <person name="Jogler C."/>
        </authorList>
    </citation>
    <scope>NUCLEOTIDE SEQUENCE [LARGE SCALE GENOMIC DNA]</scope>
    <source>
        <strain evidence="4 5">UC8</strain>
    </source>
</reference>
<dbReference type="SUPFAM" id="SSF50156">
    <property type="entry name" value="PDZ domain-like"/>
    <property type="match status" value="1"/>
</dbReference>
<protein>
    <submittedName>
        <fullName evidence="4">Putative periplasmic serine endoprotease DegP-like</fullName>
        <ecNumber evidence="4">3.4.21.107</ecNumber>
    </submittedName>
</protein>
<accession>A0A5B9QRN0</accession>
<name>A0A5B9QRN0_9BACT</name>
<dbReference type="AlphaFoldDB" id="A0A5B9QRN0"/>
<dbReference type="Gene3D" id="2.40.10.120">
    <property type="match status" value="1"/>
</dbReference>
<comment type="similarity">
    <text evidence="1">Belongs to the peptidase S1C family.</text>
</comment>
<evidence type="ECO:0000256" key="1">
    <source>
        <dbReference type="ARBA" id="ARBA00010541"/>
    </source>
</evidence>
<keyword evidence="5" id="KW-1185">Reference proteome</keyword>
<dbReference type="PANTHER" id="PTHR22939">
    <property type="entry name" value="SERINE PROTEASE FAMILY S1C HTRA-RELATED"/>
    <property type="match status" value="1"/>
</dbReference>
<keyword evidence="4" id="KW-0645">Protease</keyword>
<dbReference type="InterPro" id="IPR001478">
    <property type="entry name" value="PDZ"/>
</dbReference>
<sequence>MSPVSDAMLLSQRSPRRWAALWALATLVVVCSASLSRADEPAATAVAEPLSASMSADTLPAFEAQIQQAFEKVRSATVGFGGGSAVVVSEDGLLLSVAHVGKRPGRRLRVTFPDGRRTHAKVLGLCDDLDIAVAKIDEPGPWPAVDISRVDMPAENTWLLKVGYPVSFRHGQQPAVRVGRLLRKMPDAFISDCPIMGGDSGGPIFDLDGNLVGISSRCQDEIKYNLHIPLTSFYEHWTALCSGRALKRAADGTLRPSRPDWEPGFGRNPEAMDVPFPGSLSEQHYASRKPAIGQTTRRRGRQPLPPGRQADEYLNGLSEARQAAEQSTVEVLLGERVLAAGTLLADANVSKHQSFVATKASLLGRDPQELEWSVRVDGHQENFAAAWVGADSRRDLAIFSIEHFPDAAMRADAESETDAVALPQPFAGAPVLCLASGGHCLVGFVSATPRSFAMRQPPLMRDRPMLGISVATHEQGVRITSLVKDSGAAKAGLLVDDILQQIDGQEVSSADELVSVIAKRRIGDVLPLQLLRDGETQSVEAKLGKFQTTDQRRPSFDNWGGGPFSDRRFEIPHVLPHDTPLPPEDCGSPLVDSHGRIIGVNIARALRTTSYALPIDDVWQTIADLRQL</sequence>
<feature type="domain" description="PDZ" evidence="3">
    <location>
        <begin position="466"/>
        <end position="534"/>
    </location>
</feature>
<dbReference type="PROSITE" id="PS50106">
    <property type="entry name" value="PDZ"/>
    <property type="match status" value="1"/>
</dbReference>
<evidence type="ECO:0000313" key="4">
    <source>
        <dbReference type="EMBL" id="QEG41757.1"/>
    </source>
</evidence>
<dbReference type="GO" id="GO:0008233">
    <property type="term" value="F:peptidase activity"/>
    <property type="evidence" value="ECO:0007669"/>
    <property type="project" value="UniProtKB-KW"/>
</dbReference>
<dbReference type="GO" id="GO:0006508">
    <property type="term" value="P:proteolysis"/>
    <property type="evidence" value="ECO:0007669"/>
    <property type="project" value="UniProtKB-KW"/>
</dbReference>
<dbReference type="EMBL" id="CP042914">
    <property type="protein sequence ID" value="QEG41757.1"/>
    <property type="molecule type" value="Genomic_DNA"/>
</dbReference>
<dbReference type="InterPro" id="IPR009003">
    <property type="entry name" value="Peptidase_S1_PA"/>
</dbReference>
<evidence type="ECO:0000256" key="2">
    <source>
        <dbReference type="SAM" id="MobiDB-lite"/>
    </source>
</evidence>
<organism evidence="4 5">
    <name type="scientific">Roseimaritima ulvae</name>
    <dbReference type="NCBI Taxonomy" id="980254"/>
    <lineage>
        <taxon>Bacteria</taxon>
        <taxon>Pseudomonadati</taxon>
        <taxon>Planctomycetota</taxon>
        <taxon>Planctomycetia</taxon>
        <taxon>Pirellulales</taxon>
        <taxon>Pirellulaceae</taxon>
        <taxon>Roseimaritima</taxon>
    </lineage>
</organism>
<dbReference type="PANTHER" id="PTHR22939:SF129">
    <property type="entry name" value="SERINE PROTEASE HTRA2, MITOCHONDRIAL"/>
    <property type="match status" value="1"/>
</dbReference>
<keyword evidence="4" id="KW-0378">Hydrolase</keyword>
<dbReference type="Proteomes" id="UP000325286">
    <property type="component" value="Chromosome"/>
</dbReference>